<feature type="transmembrane region" description="Helical" evidence="7">
    <location>
        <begin position="46"/>
        <end position="68"/>
    </location>
</feature>
<dbReference type="EMBL" id="JABBNT010000001">
    <property type="protein sequence ID" value="NMM42981.1"/>
    <property type="molecule type" value="Genomic_DNA"/>
</dbReference>
<evidence type="ECO:0000256" key="2">
    <source>
        <dbReference type="ARBA" id="ARBA00010199"/>
    </source>
</evidence>
<evidence type="ECO:0000256" key="4">
    <source>
        <dbReference type="ARBA" id="ARBA00022692"/>
    </source>
</evidence>
<feature type="transmembrane region" description="Helical" evidence="7">
    <location>
        <begin position="359"/>
        <end position="380"/>
    </location>
</feature>
<name>A0A7Y0HCQ7_9PROT</name>
<evidence type="ECO:0000313" key="9">
    <source>
        <dbReference type="Proteomes" id="UP000539372"/>
    </source>
</evidence>
<evidence type="ECO:0000313" key="8">
    <source>
        <dbReference type="EMBL" id="NMM42981.1"/>
    </source>
</evidence>
<feature type="transmembrane region" description="Helical" evidence="7">
    <location>
        <begin position="169"/>
        <end position="188"/>
    </location>
</feature>
<sequence>MSQLQDRRITFGRVSAIALPVVLSNAMVPLQGAIDTAIIGHLGAASYLAAVALGAAVLSLVFSVFNFLQMGVSGLTAQALGARDNGRVLNTLARAVLIALTIAALLVLAKQPIRTGAIALFDGSPEALELGGAYVDVRLWGAPVELLNYALMGWFAGQGLTRRLFEMQMLTSIVNIGLNVLFVVVLGWGVEGVALGTVLATATGVTYGGVQVWKRMRQIRPDGWVLDRARVLDPKELRRVMALNRDIMIRTLMLTGSLAWMTRLGSMQGDVILAANGILLQFIFIASNALDGFALATESLVGQAIGARSRETLRRAVVVSTISALATAAALALIFTALSDSLIALFTNVADVRETAGRYAIWATLMPLGSALAYQFDGVFNGATQGAMMRNAMIVAAALYVPIGYVMTQAYGNHGLWGALWIWMGLRALTLAVVYPRLESRAIT</sequence>
<gene>
    <name evidence="8" type="ORF">HH303_00730</name>
</gene>
<feature type="transmembrane region" description="Helical" evidence="7">
    <location>
        <begin position="88"/>
        <end position="109"/>
    </location>
</feature>
<dbReference type="AlphaFoldDB" id="A0A7Y0HCQ7"/>
<dbReference type="RefSeq" id="WP_169623293.1">
    <property type="nucleotide sequence ID" value="NZ_JABBNT010000001.1"/>
</dbReference>
<evidence type="ECO:0000256" key="3">
    <source>
        <dbReference type="ARBA" id="ARBA00022448"/>
    </source>
</evidence>
<dbReference type="GO" id="GO:0005886">
    <property type="term" value="C:plasma membrane"/>
    <property type="evidence" value="ECO:0007669"/>
    <property type="project" value="TreeGrafter"/>
</dbReference>
<evidence type="ECO:0000256" key="7">
    <source>
        <dbReference type="SAM" id="Phobius"/>
    </source>
</evidence>
<feature type="transmembrane region" description="Helical" evidence="7">
    <location>
        <begin position="194"/>
        <end position="213"/>
    </location>
</feature>
<dbReference type="PANTHER" id="PTHR43298:SF2">
    <property type="entry name" value="FMN_FAD EXPORTER YEEO-RELATED"/>
    <property type="match status" value="1"/>
</dbReference>
<dbReference type="GO" id="GO:0015297">
    <property type="term" value="F:antiporter activity"/>
    <property type="evidence" value="ECO:0007669"/>
    <property type="project" value="InterPro"/>
</dbReference>
<keyword evidence="4 7" id="KW-0812">Transmembrane</keyword>
<feature type="transmembrane region" description="Helical" evidence="7">
    <location>
        <begin position="271"/>
        <end position="295"/>
    </location>
</feature>
<comment type="caution">
    <text evidence="8">The sequence shown here is derived from an EMBL/GenBank/DDBJ whole genome shotgun (WGS) entry which is preliminary data.</text>
</comment>
<evidence type="ECO:0000256" key="5">
    <source>
        <dbReference type="ARBA" id="ARBA00022989"/>
    </source>
</evidence>
<feature type="transmembrane region" description="Helical" evidence="7">
    <location>
        <begin position="392"/>
        <end position="412"/>
    </location>
</feature>
<reference evidence="8 9" key="1">
    <citation type="submission" date="2020-04" db="EMBL/GenBank/DDBJ databases">
        <title>Rhodospirillaceae bacterium KN72 isolated from deep sea.</title>
        <authorList>
            <person name="Zhang D.-C."/>
        </authorList>
    </citation>
    <scope>NUCLEOTIDE SEQUENCE [LARGE SCALE GENOMIC DNA]</scope>
    <source>
        <strain evidence="8 9">KN72</strain>
    </source>
</reference>
<dbReference type="CDD" id="cd13136">
    <property type="entry name" value="MATE_DinF_like"/>
    <property type="match status" value="1"/>
</dbReference>
<feature type="transmembrane region" description="Helical" evidence="7">
    <location>
        <begin position="247"/>
        <end position="265"/>
    </location>
</feature>
<dbReference type="InterPro" id="IPR050222">
    <property type="entry name" value="MATE_MdtK"/>
</dbReference>
<dbReference type="Proteomes" id="UP000539372">
    <property type="component" value="Unassembled WGS sequence"/>
</dbReference>
<dbReference type="PANTHER" id="PTHR43298">
    <property type="entry name" value="MULTIDRUG RESISTANCE PROTEIN NORM-RELATED"/>
    <property type="match status" value="1"/>
</dbReference>
<keyword evidence="5 7" id="KW-1133">Transmembrane helix</keyword>
<accession>A0A7Y0HCQ7</accession>
<evidence type="ECO:0000256" key="1">
    <source>
        <dbReference type="ARBA" id="ARBA00004141"/>
    </source>
</evidence>
<protein>
    <submittedName>
        <fullName evidence="8">MATE family efflux transporter</fullName>
    </submittedName>
</protein>
<proteinExistence type="inferred from homology"/>
<feature type="transmembrane region" description="Helical" evidence="7">
    <location>
        <begin position="418"/>
        <end position="438"/>
    </location>
</feature>
<keyword evidence="9" id="KW-1185">Reference proteome</keyword>
<dbReference type="NCBIfam" id="TIGR00797">
    <property type="entry name" value="matE"/>
    <property type="match status" value="1"/>
</dbReference>
<evidence type="ECO:0000256" key="6">
    <source>
        <dbReference type="ARBA" id="ARBA00023136"/>
    </source>
</evidence>
<comment type="similarity">
    <text evidence="2">Belongs to the multi antimicrobial extrusion (MATE) (TC 2.A.66.1) family.</text>
</comment>
<feature type="transmembrane region" description="Helical" evidence="7">
    <location>
        <begin position="12"/>
        <end position="34"/>
    </location>
</feature>
<dbReference type="InterPro" id="IPR044644">
    <property type="entry name" value="DinF-like"/>
</dbReference>
<keyword evidence="3" id="KW-0813">Transport</keyword>
<organism evidence="8 9">
    <name type="scientific">Pacificispira spongiicola</name>
    <dbReference type="NCBI Taxonomy" id="2729598"/>
    <lineage>
        <taxon>Bacteria</taxon>
        <taxon>Pseudomonadati</taxon>
        <taxon>Pseudomonadota</taxon>
        <taxon>Alphaproteobacteria</taxon>
        <taxon>Rhodospirillales</taxon>
        <taxon>Rhodospirillaceae</taxon>
        <taxon>Pacificispira</taxon>
    </lineage>
</organism>
<keyword evidence="6 7" id="KW-0472">Membrane</keyword>
<dbReference type="Pfam" id="PF01554">
    <property type="entry name" value="MatE"/>
    <property type="match status" value="2"/>
</dbReference>
<dbReference type="InterPro" id="IPR002528">
    <property type="entry name" value="MATE_fam"/>
</dbReference>
<feature type="transmembrane region" description="Helical" evidence="7">
    <location>
        <begin position="316"/>
        <end position="339"/>
    </location>
</feature>
<feature type="transmembrane region" description="Helical" evidence="7">
    <location>
        <begin position="139"/>
        <end position="157"/>
    </location>
</feature>
<comment type="subcellular location">
    <subcellularLocation>
        <location evidence="1">Membrane</location>
        <topology evidence="1">Multi-pass membrane protein</topology>
    </subcellularLocation>
</comment>
<dbReference type="GO" id="GO:0042910">
    <property type="term" value="F:xenobiotic transmembrane transporter activity"/>
    <property type="evidence" value="ECO:0007669"/>
    <property type="project" value="InterPro"/>
</dbReference>